<keyword evidence="2" id="KW-0723">Serine/threonine-protein kinase</keyword>
<keyword evidence="6" id="KW-0547">Nucleotide-binding</keyword>
<dbReference type="InterPro" id="IPR005225">
    <property type="entry name" value="Small_GTP-bd"/>
</dbReference>
<keyword evidence="9" id="KW-0342">GTP-binding</keyword>
<evidence type="ECO:0000313" key="14">
    <source>
        <dbReference type="Proteomes" id="UP001597526"/>
    </source>
</evidence>
<evidence type="ECO:0000256" key="5">
    <source>
        <dbReference type="ARBA" id="ARBA00022737"/>
    </source>
</evidence>
<dbReference type="NCBIfam" id="TIGR00231">
    <property type="entry name" value="small_GTP"/>
    <property type="match status" value="1"/>
</dbReference>
<dbReference type="InterPro" id="IPR057263">
    <property type="entry name" value="COR-B"/>
</dbReference>
<dbReference type="Gene3D" id="3.80.10.10">
    <property type="entry name" value="Ribonuclease Inhibitor"/>
    <property type="match status" value="2"/>
</dbReference>
<protein>
    <recommendedName>
        <fullName evidence="1">non-specific serine/threonine protein kinase</fullName>
        <ecNumber evidence="1">2.7.11.1</ecNumber>
    </recommendedName>
</protein>
<dbReference type="Gene3D" id="3.40.50.300">
    <property type="entry name" value="P-loop containing nucleotide triphosphate hydrolases"/>
    <property type="match status" value="1"/>
</dbReference>
<keyword evidence="3" id="KW-0433">Leucine-rich repeat</keyword>
<comment type="catalytic activity">
    <reaction evidence="11">
        <text>L-seryl-[protein] + ATP = O-phospho-L-seryl-[protein] + ADP + H(+)</text>
        <dbReference type="Rhea" id="RHEA:17989"/>
        <dbReference type="Rhea" id="RHEA-COMP:9863"/>
        <dbReference type="Rhea" id="RHEA-COMP:11604"/>
        <dbReference type="ChEBI" id="CHEBI:15378"/>
        <dbReference type="ChEBI" id="CHEBI:29999"/>
        <dbReference type="ChEBI" id="CHEBI:30616"/>
        <dbReference type="ChEBI" id="CHEBI:83421"/>
        <dbReference type="ChEBI" id="CHEBI:456216"/>
        <dbReference type="EC" id="2.7.11.1"/>
    </reaction>
</comment>
<evidence type="ECO:0000256" key="9">
    <source>
        <dbReference type="ARBA" id="ARBA00023134"/>
    </source>
</evidence>
<dbReference type="Gene3D" id="1.10.10.10">
    <property type="entry name" value="Winged helix-like DNA-binding domain superfamily/Winged helix DNA-binding domain"/>
    <property type="match status" value="1"/>
</dbReference>
<evidence type="ECO:0000256" key="3">
    <source>
        <dbReference type="ARBA" id="ARBA00022614"/>
    </source>
</evidence>
<reference evidence="14" key="1">
    <citation type="journal article" date="2019" name="Int. J. Syst. Evol. Microbiol.">
        <title>The Global Catalogue of Microorganisms (GCM) 10K type strain sequencing project: providing services to taxonomists for standard genome sequencing and annotation.</title>
        <authorList>
            <consortium name="The Broad Institute Genomics Platform"/>
            <consortium name="The Broad Institute Genome Sequencing Center for Infectious Disease"/>
            <person name="Wu L."/>
            <person name="Ma J."/>
        </authorList>
    </citation>
    <scope>NUCLEOTIDE SEQUENCE [LARGE SCALE GENOMIC DNA]</scope>
    <source>
        <strain evidence="14">KCTC 52368</strain>
    </source>
</reference>
<dbReference type="InterPro" id="IPR027417">
    <property type="entry name" value="P-loop_NTPase"/>
</dbReference>
<keyword evidence="14" id="KW-1185">Reference proteome</keyword>
<keyword evidence="5" id="KW-0677">Repeat</keyword>
<accession>A0ABW5N1A3</accession>
<proteinExistence type="predicted"/>
<dbReference type="PROSITE" id="PS51424">
    <property type="entry name" value="ROC"/>
    <property type="match status" value="1"/>
</dbReference>
<dbReference type="InterPro" id="IPR032675">
    <property type="entry name" value="LRR_dom_sf"/>
</dbReference>
<evidence type="ECO:0000313" key="13">
    <source>
        <dbReference type="EMBL" id="MFD2588634.1"/>
    </source>
</evidence>
<dbReference type="PROSITE" id="PS51450">
    <property type="entry name" value="LRR"/>
    <property type="match status" value="1"/>
</dbReference>
<dbReference type="SUPFAM" id="SSF52540">
    <property type="entry name" value="P-loop containing nucleoside triphosphate hydrolases"/>
    <property type="match status" value="1"/>
</dbReference>
<dbReference type="PANTHER" id="PTHR48051:SF1">
    <property type="entry name" value="RAS SUPPRESSOR PROTEIN 1"/>
    <property type="match status" value="1"/>
</dbReference>
<keyword evidence="8" id="KW-0067">ATP-binding</keyword>
<keyword evidence="7" id="KW-0418">Kinase</keyword>
<dbReference type="EMBL" id="JBHULB010000080">
    <property type="protein sequence ID" value="MFD2588634.1"/>
    <property type="molecule type" value="Genomic_DNA"/>
</dbReference>
<dbReference type="RefSeq" id="WP_377768127.1">
    <property type="nucleotide sequence ID" value="NZ_JBHULB010000080.1"/>
</dbReference>
<keyword evidence="4" id="KW-0808">Transferase</keyword>
<dbReference type="InterPro" id="IPR001611">
    <property type="entry name" value="Leu-rich_rpt"/>
</dbReference>
<dbReference type="SMART" id="SM00369">
    <property type="entry name" value="LRR_TYP"/>
    <property type="match status" value="4"/>
</dbReference>
<dbReference type="InterPro" id="IPR032171">
    <property type="entry name" value="COR-A"/>
</dbReference>
<evidence type="ECO:0000256" key="1">
    <source>
        <dbReference type="ARBA" id="ARBA00012513"/>
    </source>
</evidence>
<evidence type="ECO:0000256" key="10">
    <source>
        <dbReference type="ARBA" id="ARBA00047899"/>
    </source>
</evidence>
<evidence type="ECO:0000256" key="4">
    <source>
        <dbReference type="ARBA" id="ARBA00022679"/>
    </source>
</evidence>
<sequence length="962" mass="111703">MDRDAVLNSLLNQIYEAKNTGTKNFSFSDIHEQEILTNKLEIPSELFDLVELEELNLYPFKVEIIPKELLRLKKLKKLFLRYGGIDFPLQLMQMENLNHLSFSGNITFLPKELDDWVELDYLYLDTNSLTRIDGIPRELTYLYLSGEELRVLPNIVLELKRLNKIVLINFESIPLESFRFQELRSLFLQECGLKKLPLNVDFCGSITQLYLIGNLFEELPSTAFSMVNLRNLNIAGNRLTKVSKKISQLKKLEVVNLAGNPLEEFPDVIFKMPRLEDFDFSRRYIGKGPNDDIEAPPVFKLSKDFLKLKSLKRFVYSGWDLENIPSEITVGGITAIKNFLQSMEDADSQELLLEAKLVVVGRGNAGKTVLTKTLTNPEYKFSNQDSTLGISILKHPWYFKFKEGNSNKTFRFNVWDFGGQEKYDATHQLFITKNSLYLFVTEARQESNYLDFYLWLNTIKILGSNSPVLVVLSKIDKRKKLLPRETYIAQFPNIIGFYDVSCKSNFEYTIDNLREGIKDSILTLPQTRQKFSNKWVNIRRYLENLSEESDYIDYPFYLELCNQEGLNVSQADFLSSFLHNLGVIIHHKNDLLLRKTVFIKTDWCVDGIYKVLDNKLVFSNNGKVSNEMLLQIWDEPRFRNKEMELIKLMINYELCFELNDNSGYIIPNQLPVELLDKDVLYENSEFPELKFEYRYEFMPSGILAKFIVKAHSFIIDNKYWRYGVKLGYEDTVAIVEEDFIFKKIKITLSGSSKKGLLSAIRMILGEIHDEFSRHGKLEYKEMVPCNCSFCSTVETPHFYNYKALVGFNRGGIMEVPCENSFEQVMVKGLVDDVLISKDVNSFDTDEELKEWLLKVVLNKLKHEVDFKESFQGFWRKNNFNTPKTEIEFQPIICNAIENYCRTSGVQMSREVKEGNGFVDVLFSHTNRRGSILKVCMEIKSAQHQSIVTWIGRSMYTTCGGLN</sequence>
<evidence type="ECO:0000256" key="2">
    <source>
        <dbReference type="ARBA" id="ARBA00022527"/>
    </source>
</evidence>
<evidence type="ECO:0000256" key="7">
    <source>
        <dbReference type="ARBA" id="ARBA00022777"/>
    </source>
</evidence>
<name>A0ABW5N1A3_9FLAO</name>
<dbReference type="Pfam" id="PF16095">
    <property type="entry name" value="COR-A"/>
    <property type="match status" value="1"/>
</dbReference>
<comment type="caution">
    <text evidence="13">The sequence shown here is derived from an EMBL/GenBank/DDBJ whole genome shotgun (WGS) entry which is preliminary data.</text>
</comment>
<dbReference type="Proteomes" id="UP001597526">
    <property type="component" value="Unassembled WGS sequence"/>
</dbReference>
<gene>
    <name evidence="13" type="ORF">ACFSQJ_17020</name>
</gene>
<dbReference type="InterPro" id="IPR003591">
    <property type="entry name" value="Leu-rich_rpt_typical-subtyp"/>
</dbReference>
<evidence type="ECO:0000256" key="6">
    <source>
        <dbReference type="ARBA" id="ARBA00022741"/>
    </source>
</evidence>
<feature type="domain" description="Roc" evidence="12">
    <location>
        <begin position="348"/>
        <end position="549"/>
    </location>
</feature>
<dbReference type="Pfam" id="PF13855">
    <property type="entry name" value="LRR_8"/>
    <property type="match status" value="1"/>
</dbReference>
<dbReference type="Pfam" id="PF25497">
    <property type="entry name" value="COR-B"/>
    <property type="match status" value="1"/>
</dbReference>
<dbReference type="InterPro" id="IPR050216">
    <property type="entry name" value="LRR_domain-containing"/>
</dbReference>
<evidence type="ECO:0000256" key="8">
    <source>
        <dbReference type="ARBA" id="ARBA00022840"/>
    </source>
</evidence>
<dbReference type="Gene3D" id="3.30.310.200">
    <property type="match status" value="1"/>
</dbReference>
<evidence type="ECO:0000256" key="11">
    <source>
        <dbReference type="ARBA" id="ARBA00048679"/>
    </source>
</evidence>
<dbReference type="EC" id="2.7.11.1" evidence="1"/>
<dbReference type="Pfam" id="PF08477">
    <property type="entry name" value="Roc"/>
    <property type="match status" value="1"/>
</dbReference>
<dbReference type="Gene3D" id="1.10.10.2200">
    <property type="match status" value="1"/>
</dbReference>
<evidence type="ECO:0000259" key="12">
    <source>
        <dbReference type="PROSITE" id="PS51424"/>
    </source>
</evidence>
<dbReference type="SUPFAM" id="SSF52058">
    <property type="entry name" value="L domain-like"/>
    <property type="match status" value="1"/>
</dbReference>
<dbReference type="InterPro" id="IPR036388">
    <property type="entry name" value="WH-like_DNA-bd_sf"/>
</dbReference>
<dbReference type="PRINTS" id="PR00449">
    <property type="entry name" value="RASTRNSFRMNG"/>
</dbReference>
<organism evidence="13 14">
    <name type="scientific">Croceitalea marina</name>
    <dbReference type="NCBI Taxonomy" id="1775166"/>
    <lineage>
        <taxon>Bacteria</taxon>
        <taxon>Pseudomonadati</taxon>
        <taxon>Bacteroidota</taxon>
        <taxon>Flavobacteriia</taxon>
        <taxon>Flavobacteriales</taxon>
        <taxon>Flavobacteriaceae</taxon>
        <taxon>Croceitalea</taxon>
    </lineage>
</organism>
<comment type="catalytic activity">
    <reaction evidence="10">
        <text>L-threonyl-[protein] + ATP = O-phospho-L-threonyl-[protein] + ADP + H(+)</text>
        <dbReference type="Rhea" id="RHEA:46608"/>
        <dbReference type="Rhea" id="RHEA-COMP:11060"/>
        <dbReference type="Rhea" id="RHEA-COMP:11605"/>
        <dbReference type="ChEBI" id="CHEBI:15378"/>
        <dbReference type="ChEBI" id="CHEBI:30013"/>
        <dbReference type="ChEBI" id="CHEBI:30616"/>
        <dbReference type="ChEBI" id="CHEBI:61977"/>
        <dbReference type="ChEBI" id="CHEBI:456216"/>
        <dbReference type="EC" id="2.7.11.1"/>
    </reaction>
</comment>
<dbReference type="PANTHER" id="PTHR48051">
    <property type="match status" value="1"/>
</dbReference>
<dbReference type="InterPro" id="IPR020859">
    <property type="entry name" value="ROC"/>
</dbReference>